<dbReference type="Proteomes" id="UP001529510">
    <property type="component" value="Unassembled WGS sequence"/>
</dbReference>
<keyword evidence="2" id="KW-0479">Metal-binding</keyword>
<comment type="caution">
    <text evidence="5">The sequence shown here is derived from an EMBL/GenBank/DDBJ whole genome shotgun (WGS) entry which is preliminary data.</text>
</comment>
<evidence type="ECO:0008006" key="7">
    <source>
        <dbReference type="Google" id="ProtNLM"/>
    </source>
</evidence>
<keyword evidence="6" id="KW-1185">Reference proteome</keyword>
<dbReference type="GO" id="GO:0016787">
    <property type="term" value="F:hydrolase activity"/>
    <property type="evidence" value="ECO:0007669"/>
    <property type="project" value="UniProtKB-KW"/>
</dbReference>
<gene>
    <name evidence="5" type="ORF">M9458_021653</name>
</gene>
<evidence type="ECO:0000256" key="1">
    <source>
        <dbReference type="ARBA" id="ARBA00009589"/>
    </source>
</evidence>
<keyword evidence="4" id="KW-0460">Magnesium</keyword>
<dbReference type="PANTHER" id="PTHR12103">
    <property type="entry name" value="5'-NUCLEOTIDASE DOMAIN-CONTAINING"/>
    <property type="match status" value="1"/>
</dbReference>
<dbReference type="Gene3D" id="3.40.50.1000">
    <property type="entry name" value="HAD superfamily/HAD-like"/>
    <property type="match status" value="1"/>
</dbReference>
<organism evidence="5 6">
    <name type="scientific">Cirrhinus mrigala</name>
    <name type="common">Mrigala</name>
    <dbReference type="NCBI Taxonomy" id="683832"/>
    <lineage>
        <taxon>Eukaryota</taxon>
        <taxon>Metazoa</taxon>
        <taxon>Chordata</taxon>
        <taxon>Craniata</taxon>
        <taxon>Vertebrata</taxon>
        <taxon>Euteleostomi</taxon>
        <taxon>Actinopterygii</taxon>
        <taxon>Neopterygii</taxon>
        <taxon>Teleostei</taxon>
        <taxon>Ostariophysi</taxon>
        <taxon>Cypriniformes</taxon>
        <taxon>Cyprinidae</taxon>
        <taxon>Labeoninae</taxon>
        <taxon>Labeonini</taxon>
        <taxon>Cirrhinus</taxon>
    </lineage>
</organism>
<proteinExistence type="inferred from homology"/>
<dbReference type="EMBL" id="JAMKFB020000010">
    <property type="protein sequence ID" value="KAL0182278.1"/>
    <property type="molecule type" value="Genomic_DNA"/>
</dbReference>
<evidence type="ECO:0000256" key="3">
    <source>
        <dbReference type="ARBA" id="ARBA00022801"/>
    </source>
</evidence>
<dbReference type="Pfam" id="PF05761">
    <property type="entry name" value="5_nucleotid"/>
    <property type="match status" value="1"/>
</dbReference>
<evidence type="ECO:0000313" key="6">
    <source>
        <dbReference type="Proteomes" id="UP001529510"/>
    </source>
</evidence>
<dbReference type="InterPro" id="IPR008380">
    <property type="entry name" value="HAD-SF_hydro_IG_5-nucl"/>
</dbReference>
<sequence length="56" mass="6370">SSDIVCDLLDVMGKDILYVGDHIFGDILKSKKRQGWKTFLVVPELVKELHVWADKA</sequence>
<name>A0ABD0Q7Q5_CIRMR</name>
<protein>
    <recommendedName>
        <fullName evidence="7">5'-nucleotidase</fullName>
    </recommendedName>
</protein>
<feature type="non-terminal residue" evidence="5">
    <location>
        <position position="56"/>
    </location>
</feature>
<dbReference type="GO" id="GO:0046872">
    <property type="term" value="F:metal ion binding"/>
    <property type="evidence" value="ECO:0007669"/>
    <property type="project" value="UniProtKB-KW"/>
</dbReference>
<evidence type="ECO:0000313" key="5">
    <source>
        <dbReference type="EMBL" id="KAL0182278.1"/>
    </source>
</evidence>
<evidence type="ECO:0000256" key="2">
    <source>
        <dbReference type="ARBA" id="ARBA00022723"/>
    </source>
</evidence>
<dbReference type="InterPro" id="IPR023214">
    <property type="entry name" value="HAD_sf"/>
</dbReference>
<comment type="similarity">
    <text evidence="1">Belongs to the 5'(3')-deoxyribonucleotidase family.</text>
</comment>
<dbReference type="SUPFAM" id="SSF56784">
    <property type="entry name" value="HAD-like"/>
    <property type="match status" value="1"/>
</dbReference>
<feature type="non-terminal residue" evidence="5">
    <location>
        <position position="1"/>
    </location>
</feature>
<dbReference type="PANTHER" id="PTHR12103:SF18">
    <property type="entry name" value="5'-NUCLEOTIDASE DOMAIN-CONTAINING PROTEIN 4"/>
    <property type="match status" value="1"/>
</dbReference>
<keyword evidence="3" id="KW-0378">Hydrolase</keyword>
<dbReference type="InterPro" id="IPR036412">
    <property type="entry name" value="HAD-like_sf"/>
</dbReference>
<reference evidence="5 6" key="1">
    <citation type="submission" date="2024-05" db="EMBL/GenBank/DDBJ databases">
        <title>Genome sequencing and assembly of Indian major carp, Cirrhinus mrigala (Hamilton, 1822).</title>
        <authorList>
            <person name="Mohindra V."/>
            <person name="Chowdhury L.M."/>
            <person name="Lal K."/>
            <person name="Jena J.K."/>
        </authorList>
    </citation>
    <scope>NUCLEOTIDE SEQUENCE [LARGE SCALE GENOMIC DNA]</scope>
    <source>
        <strain evidence="5">CM1030</strain>
        <tissue evidence="5">Blood</tissue>
    </source>
</reference>
<evidence type="ECO:0000256" key="4">
    <source>
        <dbReference type="ARBA" id="ARBA00022842"/>
    </source>
</evidence>
<dbReference type="AlphaFoldDB" id="A0ABD0Q7Q5"/>
<accession>A0ABD0Q7Q5</accession>